<evidence type="ECO:0000313" key="2">
    <source>
        <dbReference type="EMBL" id="SHG99244.1"/>
    </source>
</evidence>
<sequence length="378" mass="42384">MSQLSSSISNSRTSSVRSVFRALKAPLWVCISLVVIDVLINLVFAYPSDPKVTNPSRLRLYFEYGRSTEGQLARMTRADRTETAPITLSGWYDPLEVQDYPAKAQNPIVTIYGMSHAVRLGQALSRTSDRFTPRTVGAPGASTNWSFGAFLRDRGGGKSRAVVLAFMSQNFPMITTLSAMTWTFDLPMPYTSDRFYLDGDHLGVIRPPYTSFEQYVGAFSDPAKWSAARDYFAKYDAMYNDFILRASILDHSSLFRLIRRAYAQRVLRNARNAILTADGFRSDSEQVKVARAMIHEFAQRARGDGMIPVIFIANNLGYSDYLFKALSPALQQDNVPYLSSHTIVSPDDPRGYLPDSHFTEEVDDKLARALVKVIESSN</sequence>
<dbReference type="Proteomes" id="UP000190675">
    <property type="component" value="Chromosome I"/>
</dbReference>
<proteinExistence type="predicted"/>
<dbReference type="OrthoDB" id="581480at2"/>
<organism evidence="2 3">
    <name type="scientific">Bradyrhizobium erythrophlei</name>
    <dbReference type="NCBI Taxonomy" id="1437360"/>
    <lineage>
        <taxon>Bacteria</taxon>
        <taxon>Pseudomonadati</taxon>
        <taxon>Pseudomonadota</taxon>
        <taxon>Alphaproteobacteria</taxon>
        <taxon>Hyphomicrobiales</taxon>
        <taxon>Nitrobacteraceae</taxon>
        <taxon>Bradyrhizobium</taxon>
    </lineage>
</organism>
<keyword evidence="1" id="KW-1133">Transmembrane helix</keyword>
<reference evidence="2 3" key="1">
    <citation type="submission" date="2016-11" db="EMBL/GenBank/DDBJ databases">
        <authorList>
            <person name="Jaros S."/>
            <person name="Januszkiewicz K."/>
            <person name="Wedrychowicz H."/>
        </authorList>
    </citation>
    <scope>NUCLEOTIDE SEQUENCE [LARGE SCALE GENOMIC DNA]</scope>
    <source>
        <strain evidence="2 3">GAS242</strain>
    </source>
</reference>
<evidence type="ECO:0000313" key="3">
    <source>
        <dbReference type="Proteomes" id="UP000190675"/>
    </source>
</evidence>
<keyword evidence="1" id="KW-0472">Membrane</keyword>
<dbReference type="EMBL" id="LT670818">
    <property type="protein sequence ID" value="SHG99244.1"/>
    <property type="molecule type" value="Genomic_DNA"/>
</dbReference>
<gene>
    <name evidence="2" type="ORF">SAMN05444169_5154</name>
</gene>
<keyword evidence="1" id="KW-0812">Transmembrane</keyword>
<accession>A0A1M5PBM0</accession>
<feature type="transmembrane region" description="Helical" evidence="1">
    <location>
        <begin position="25"/>
        <end position="46"/>
    </location>
</feature>
<evidence type="ECO:0000256" key="1">
    <source>
        <dbReference type="SAM" id="Phobius"/>
    </source>
</evidence>
<dbReference type="AlphaFoldDB" id="A0A1M5PBM0"/>
<dbReference type="RefSeq" id="WP_154073409.1">
    <property type="nucleotide sequence ID" value="NZ_LT670818.1"/>
</dbReference>
<name>A0A1M5PBM0_9BRAD</name>
<protein>
    <submittedName>
        <fullName evidence="2">Uncharacterized protein</fullName>
    </submittedName>
</protein>